<reference evidence="1 2" key="1">
    <citation type="submission" date="2019-03" db="EMBL/GenBank/DDBJ databases">
        <title>Single cell metagenomics reveals metabolic interactions within the superorganism composed of flagellate Streblomastix strix and complex community of Bacteroidetes bacteria on its surface.</title>
        <authorList>
            <person name="Treitli S.C."/>
            <person name="Kolisko M."/>
            <person name="Husnik F."/>
            <person name="Keeling P."/>
            <person name="Hampl V."/>
        </authorList>
    </citation>
    <scope>NUCLEOTIDE SEQUENCE [LARGE SCALE GENOMIC DNA]</scope>
    <source>
        <strain evidence="1">ST1C</strain>
    </source>
</reference>
<proteinExistence type="predicted"/>
<dbReference type="Proteomes" id="UP000324800">
    <property type="component" value="Unassembled WGS sequence"/>
</dbReference>
<gene>
    <name evidence="1" type="ORF">EZS28_053689</name>
</gene>
<accession>A0A5J4R4R5</accession>
<sequence length="113" mass="13330">MRLENQQFFDPNQFALQYQLDQSEQQVKGPRLWFALPLMTYEQASAVQVCVGRRMRCVATPIRSDHVGGEPVELILEDKEIEASSSYAYKLRIIIVYSEKEEKRKEDEKRKEF</sequence>
<dbReference type="AlphaFoldDB" id="A0A5J4R4R5"/>
<evidence type="ECO:0000313" key="1">
    <source>
        <dbReference type="EMBL" id="KAA6328682.1"/>
    </source>
</evidence>
<evidence type="ECO:0000313" key="2">
    <source>
        <dbReference type="Proteomes" id="UP000324800"/>
    </source>
</evidence>
<comment type="caution">
    <text evidence="1">The sequence shown here is derived from an EMBL/GenBank/DDBJ whole genome shotgun (WGS) entry which is preliminary data.</text>
</comment>
<organism evidence="1 2">
    <name type="scientific">Streblomastix strix</name>
    <dbReference type="NCBI Taxonomy" id="222440"/>
    <lineage>
        <taxon>Eukaryota</taxon>
        <taxon>Metamonada</taxon>
        <taxon>Preaxostyla</taxon>
        <taxon>Oxymonadida</taxon>
        <taxon>Streblomastigidae</taxon>
        <taxon>Streblomastix</taxon>
    </lineage>
</organism>
<protein>
    <submittedName>
        <fullName evidence="1">Uncharacterized protein</fullName>
    </submittedName>
</protein>
<dbReference type="EMBL" id="SNRW01043262">
    <property type="protein sequence ID" value="KAA6328682.1"/>
    <property type="molecule type" value="Genomic_DNA"/>
</dbReference>
<feature type="non-terminal residue" evidence="1">
    <location>
        <position position="113"/>
    </location>
</feature>
<name>A0A5J4R4R5_9EUKA</name>